<dbReference type="STRING" id="91626.A0A0C9MHQ8"/>
<dbReference type="InterPro" id="IPR008011">
    <property type="entry name" value="Complex1_LYR_dom"/>
</dbReference>
<name>A0A0C9MHQ8_9FUNG</name>
<dbReference type="AlphaFoldDB" id="A0A0C9MHQ8"/>
<comment type="similarity">
    <text evidence="1">Belongs to the complex I LYR family.</text>
</comment>
<dbReference type="GO" id="GO:0016226">
    <property type="term" value="P:iron-sulfur cluster assembly"/>
    <property type="evidence" value="ECO:0007669"/>
    <property type="project" value="InterPro"/>
</dbReference>
<dbReference type="InterPro" id="IPR051522">
    <property type="entry name" value="ISC_assembly_LYR"/>
</dbReference>
<gene>
    <name evidence="3" type="ORF">MAM1_0138c06339</name>
</gene>
<feature type="domain" description="Complex 1 LYR protein" evidence="2">
    <location>
        <begin position="8"/>
        <end position="65"/>
    </location>
</feature>
<dbReference type="EMBL" id="DF836427">
    <property type="protein sequence ID" value="GAN06849.1"/>
    <property type="molecule type" value="Genomic_DNA"/>
</dbReference>
<evidence type="ECO:0000313" key="3">
    <source>
        <dbReference type="EMBL" id="GAN06849.1"/>
    </source>
</evidence>
<organism evidence="3">
    <name type="scientific">Mucor ambiguus</name>
    <dbReference type="NCBI Taxonomy" id="91626"/>
    <lineage>
        <taxon>Eukaryota</taxon>
        <taxon>Fungi</taxon>
        <taxon>Fungi incertae sedis</taxon>
        <taxon>Mucoromycota</taxon>
        <taxon>Mucoromycotina</taxon>
        <taxon>Mucoromycetes</taxon>
        <taxon>Mucorales</taxon>
        <taxon>Mucorineae</taxon>
        <taxon>Mucoraceae</taxon>
        <taxon>Mucor</taxon>
    </lineage>
</organism>
<protein>
    <submittedName>
        <fullName evidence="3">LYR motif-containing protein 4 isoform X1</fullName>
    </submittedName>
</protein>
<dbReference type="GO" id="GO:1990221">
    <property type="term" value="C:L-cysteine desulfurase complex"/>
    <property type="evidence" value="ECO:0007669"/>
    <property type="project" value="TreeGrafter"/>
</dbReference>
<dbReference type="Proteomes" id="UP000053815">
    <property type="component" value="Unassembled WGS sequence"/>
</dbReference>
<reference evidence="3" key="1">
    <citation type="submission" date="2014-09" db="EMBL/GenBank/DDBJ databases">
        <title>Draft genome sequence of an oleaginous Mucoromycotina fungus Mucor ambiguus NBRC6742.</title>
        <authorList>
            <person name="Takeda I."/>
            <person name="Yamane N."/>
            <person name="Morita T."/>
            <person name="Tamano K."/>
            <person name="Machida M."/>
            <person name="Baker S."/>
            <person name="Koike H."/>
        </authorList>
    </citation>
    <scope>NUCLEOTIDE SEQUENCE</scope>
    <source>
        <strain evidence="3">NBRC 6742</strain>
    </source>
</reference>
<dbReference type="OrthoDB" id="275715at2759"/>
<dbReference type="PANTHER" id="PTHR13166">
    <property type="entry name" value="PROTEIN C6ORF149"/>
    <property type="match status" value="1"/>
</dbReference>
<proteinExistence type="inferred from homology"/>
<sequence length="91" mass="10427">MATPATSQKVLSLYRNFIRHGNKFSSYNFRDYTIRRSRDAFRANMTETSPEKIATFITKAEQELAVVKRQAAISQMYTTGEHLVVEAPPKL</sequence>
<dbReference type="GO" id="GO:0005739">
    <property type="term" value="C:mitochondrion"/>
    <property type="evidence" value="ECO:0007669"/>
    <property type="project" value="TreeGrafter"/>
</dbReference>
<dbReference type="Pfam" id="PF05347">
    <property type="entry name" value="Complex1_LYR"/>
    <property type="match status" value="1"/>
</dbReference>
<evidence type="ECO:0000256" key="1">
    <source>
        <dbReference type="ARBA" id="ARBA00009508"/>
    </source>
</evidence>
<dbReference type="CDD" id="cd20264">
    <property type="entry name" value="Complex1_LYR_LYRM4"/>
    <property type="match status" value="1"/>
</dbReference>
<keyword evidence="4" id="KW-1185">Reference proteome</keyword>
<dbReference type="PANTHER" id="PTHR13166:SF7">
    <property type="entry name" value="LYR MOTIF-CONTAINING PROTEIN 4"/>
    <property type="match status" value="1"/>
</dbReference>
<evidence type="ECO:0000259" key="2">
    <source>
        <dbReference type="Pfam" id="PF05347"/>
    </source>
</evidence>
<dbReference type="InterPro" id="IPR045297">
    <property type="entry name" value="Complex1_LYR_LYRM4"/>
</dbReference>
<evidence type="ECO:0000313" key="4">
    <source>
        <dbReference type="Proteomes" id="UP000053815"/>
    </source>
</evidence>
<accession>A0A0C9MHQ8</accession>